<evidence type="ECO:0000259" key="1">
    <source>
        <dbReference type="Pfam" id="PF03190"/>
    </source>
</evidence>
<name>A0A1W1C5A2_9ZZZZ</name>
<evidence type="ECO:0000313" key="2">
    <source>
        <dbReference type="EMBL" id="SFV60939.1"/>
    </source>
</evidence>
<sequence length="137" mass="15424">MKTILMFILIVGNLLAITAEDAAWLLDAQTDLSKAYEKAKAQKKKLVLLVVVKDGCHWCEMMVHETLRDPQIQKNLKEMVTVVVDVNGKLPKAFQTKLTPGIFFIDVKRKKSVLENFGYIKKGGFLIDIVSASEMVE</sequence>
<proteinExistence type="predicted"/>
<protein>
    <submittedName>
        <fullName evidence="2">Thiol-disulfide isomerase and thioredoxins</fullName>
    </submittedName>
</protein>
<organism evidence="2">
    <name type="scientific">hydrothermal vent metagenome</name>
    <dbReference type="NCBI Taxonomy" id="652676"/>
    <lineage>
        <taxon>unclassified sequences</taxon>
        <taxon>metagenomes</taxon>
        <taxon>ecological metagenomes</taxon>
    </lineage>
</organism>
<dbReference type="EMBL" id="FPHD01000055">
    <property type="protein sequence ID" value="SFV60939.1"/>
    <property type="molecule type" value="Genomic_DNA"/>
</dbReference>
<dbReference type="Pfam" id="PF03190">
    <property type="entry name" value="Thioredox_DsbH"/>
    <property type="match status" value="1"/>
</dbReference>
<dbReference type="AlphaFoldDB" id="A0A1W1C5A2"/>
<dbReference type="Gene3D" id="3.40.30.10">
    <property type="entry name" value="Glutaredoxin"/>
    <property type="match status" value="1"/>
</dbReference>
<feature type="domain" description="Spermatogenesis-associated protein 20-like TRX" evidence="1">
    <location>
        <begin position="33"/>
        <end position="86"/>
    </location>
</feature>
<keyword evidence="2" id="KW-0413">Isomerase</keyword>
<reference evidence="2" key="1">
    <citation type="submission" date="2016-10" db="EMBL/GenBank/DDBJ databases">
        <authorList>
            <person name="de Groot N.N."/>
        </authorList>
    </citation>
    <scope>NUCLEOTIDE SEQUENCE</scope>
</reference>
<dbReference type="GO" id="GO:0016853">
    <property type="term" value="F:isomerase activity"/>
    <property type="evidence" value="ECO:0007669"/>
    <property type="project" value="UniProtKB-KW"/>
</dbReference>
<dbReference type="InterPro" id="IPR036249">
    <property type="entry name" value="Thioredoxin-like_sf"/>
</dbReference>
<dbReference type="SUPFAM" id="SSF52833">
    <property type="entry name" value="Thioredoxin-like"/>
    <property type="match status" value="1"/>
</dbReference>
<gene>
    <name evidence="2" type="ORF">MNB_SV-8-1150</name>
</gene>
<dbReference type="InterPro" id="IPR004879">
    <property type="entry name" value="Ssp411-like_TRX"/>
</dbReference>
<accession>A0A1W1C5A2</accession>